<reference evidence="4" key="2">
    <citation type="submission" date="2013-05" db="EMBL/GenBank/DDBJ databases">
        <title>The genome and transcriptome of Haemonchus contortus: a key model parasite for drug and vaccine discovery.</title>
        <authorList>
            <person name="Laing R."/>
            <person name="Kikuchi T."/>
            <person name="Martinelli A."/>
            <person name="Tsai I.J."/>
            <person name="Beech R.N."/>
            <person name="Redman E."/>
            <person name="Holroyd N."/>
            <person name="Bartley D.J."/>
            <person name="Beasley H."/>
            <person name="Britton C."/>
            <person name="Curran D."/>
            <person name="Devaney E."/>
            <person name="Gilabert A."/>
            <person name="Jackson F."/>
            <person name="Hunt M."/>
            <person name="Johnston S."/>
            <person name="Kryukov I."/>
            <person name="Li K."/>
            <person name="Morrison A.A."/>
            <person name="Reid A.J."/>
            <person name="Sargison N."/>
            <person name="Saunders G."/>
            <person name="Wasmuth J.D."/>
            <person name="Wolstenholme A."/>
            <person name="Berriman M."/>
            <person name="Gilleard J.S."/>
            <person name="Cotton J.A."/>
        </authorList>
    </citation>
    <scope>NUCLEOTIDE SEQUENCE [LARGE SCALE GENOMIC DNA]</scope>
    <source>
        <strain evidence="4">ISE/inbred ISE</strain>
    </source>
</reference>
<dbReference type="PANTHER" id="PTHR24123">
    <property type="entry name" value="ANKYRIN REPEAT-CONTAINING"/>
    <property type="match status" value="1"/>
</dbReference>
<dbReference type="Gene3D" id="1.25.40.20">
    <property type="entry name" value="Ankyrin repeat-containing domain"/>
    <property type="match status" value="5"/>
</dbReference>
<accession>W6NG24</accession>
<dbReference type="PANTHER" id="PTHR24123:SF33">
    <property type="entry name" value="PROTEIN HOS4"/>
    <property type="match status" value="1"/>
</dbReference>
<feature type="repeat" description="ANK" evidence="3">
    <location>
        <begin position="109"/>
        <end position="141"/>
    </location>
</feature>
<dbReference type="PROSITE" id="PS50297">
    <property type="entry name" value="ANK_REP_REGION"/>
    <property type="match status" value="5"/>
</dbReference>
<evidence type="ECO:0000256" key="1">
    <source>
        <dbReference type="ARBA" id="ARBA00022737"/>
    </source>
</evidence>
<dbReference type="Pfam" id="PF12796">
    <property type="entry name" value="Ank_2"/>
    <property type="match status" value="3"/>
</dbReference>
<feature type="repeat" description="ANK" evidence="3">
    <location>
        <begin position="364"/>
        <end position="396"/>
    </location>
</feature>
<dbReference type="PROSITE" id="PS50088">
    <property type="entry name" value="ANK_REPEAT"/>
    <property type="match status" value="6"/>
</dbReference>
<dbReference type="EMBL" id="CAVP010058562">
    <property type="protein sequence ID" value="CDL94864.1"/>
    <property type="molecule type" value="Genomic_DNA"/>
</dbReference>
<feature type="repeat" description="ANK" evidence="3">
    <location>
        <begin position="280"/>
        <end position="318"/>
    </location>
</feature>
<organism evidence="4">
    <name type="scientific">Haemonchus contortus</name>
    <name type="common">Barber pole worm</name>
    <dbReference type="NCBI Taxonomy" id="6289"/>
    <lineage>
        <taxon>Eukaryota</taxon>
        <taxon>Metazoa</taxon>
        <taxon>Ecdysozoa</taxon>
        <taxon>Nematoda</taxon>
        <taxon>Chromadorea</taxon>
        <taxon>Rhabditida</taxon>
        <taxon>Rhabditina</taxon>
        <taxon>Rhabditomorpha</taxon>
        <taxon>Strongyloidea</taxon>
        <taxon>Trichostrongylidae</taxon>
        <taxon>Haemonchus</taxon>
    </lineage>
</organism>
<dbReference type="PRINTS" id="PR01415">
    <property type="entry name" value="ANKYRIN"/>
</dbReference>
<proteinExistence type="predicted"/>
<reference evidence="4" key="1">
    <citation type="submission" date="2013-03" db="EMBL/GenBank/DDBJ databases">
        <authorList>
            <person name="Aslett M."/>
        </authorList>
    </citation>
    <scope>NUCLEOTIDE SEQUENCE [LARGE SCALE GENOMIC DNA]</scope>
    <source>
        <strain evidence="4">ISE/inbred ISE</strain>
    </source>
</reference>
<dbReference type="SUPFAM" id="SSF48403">
    <property type="entry name" value="Ankyrin repeat"/>
    <property type="match status" value="1"/>
</dbReference>
<keyword evidence="2 3" id="KW-0040">ANK repeat</keyword>
<name>W6NG24_HAECO</name>
<gene>
    <name evidence="4" type="ORF">HCOI_01240200</name>
</gene>
<keyword evidence="1" id="KW-0677">Repeat</keyword>
<feature type="repeat" description="ANK" evidence="3">
    <location>
        <begin position="7"/>
        <end position="39"/>
    </location>
</feature>
<feature type="repeat" description="ANK" evidence="3">
    <location>
        <begin position="247"/>
        <end position="279"/>
    </location>
</feature>
<dbReference type="AlphaFoldDB" id="W6NG24"/>
<evidence type="ECO:0000313" key="4">
    <source>
        <dbReference type="EMBL" id="CDL94864.1"/>
    </source>
</evidence>
<dbReference type="Pfam" id="PF00023">
    <property type="entry name" value="Ank"/>
    <property type="match status" value="1"/>
</dbReference>
<evidence type="ECO:0000256" key="2">
    <source>
        <dbReference type="ARBA" id="ARBA00023043"/>
    </source>
</evidence>
<feature type="repeat" description="ANK" evidence="3">
    <location>
        <begin position="142"/>
        <end position="174"/>
    </location>
</feature>
<comment type="caution">
    <text evidence="4">The sequence shown here is derived from an EMBL/GenBank/DDBJ whole genome shotgun (WGS) entry which is preliminary data.</text>
</comment>
<sequence length="421" mass="46523">MYNSTPFQFTALHYAAKYGHVKAVELLLNKGATVDIVGRDQFTPLHLTAKYCRPLTQQRTSPTERSLVSQYIDLSAQSATCPITSVDVPTIIVDLLVDRGADVNARDSYGLTPLHHAAMKGNQSAARALIKHRADVNAKASKGTTPLLTACVHGSDEIIQLLLLNGADTSETDKRMNSVYHIAALHGRCDTLNLLLQHGGPTCQRMLWASNNEGKTPLRMAVDGNHPDTVTMILKLQPENRSTFDVKDKYLLHEAAAKGYVEVAERLIQNGYDPRLRDDDLQLPLHWAAQYDRVDVAQLLVTIAVLIEHGTDIFVTDDEGRTAIHIGAKFNAIKVLTHILDLCREKRKVEGDRIPDLVNQPDHSQMTPMHIVCSNGYIEVSRVLYQYGAALDALDEDEETPLLLAARKGETISGQFSVHAD</sequence>
<evidence type="ECO:0000256" key="3">
    <source>
        <dbReference type="PROSITE-ProRule" id="PRU00023"/>
    </source>
</evidence>
<protein>
    <submittedName>
        <fullName evidence="4">Ankyrin domain containing protein</fullName>
    </submittedName>
</protein>
<dbReference type="InterPro" id="IPR051165">
    <property type="entry name" value="Multifunctional_ANK_Repeat"/>
</dbReference>
<dbReference type="InterPro" id="IPR036770">
    <property type="entry name" value="Ankyrin_rpt-contain_sf"/>
</dbReference>
<dbReference type="InterPro" id="IPR002110">
    <property type="entry name" value="Ankyrin_rpt"/>
</dbReference>
<dbReference type="SMART" id="SM00248">
    <property type="entry name" value="ANK"/>
    <property type="match status" value="10"/>
</dbReference>